<dbReference type="InterPro" id="IPR017981">
    <property type="entry name" value="GPCR_2-like_7TM"/>
</dbReference>
<evidence type="ECO:0000256" key="7">
    <source>
        <dbReference type="ARBA" id="ARBA00023136"/>
    </source>
</evidence>
<evidence type="ECO:0000256" key="4">
    <source>
        <dbReference type="ARBA" id="ARBA00022692"/>
    </source>
</evidence>
<dbReference type="EMBL" id="KQ971338">
    <property type="protein sequence ID" value="EFA02886.1"/>
    <property type="molecule type" value="Genomic_DNA"/>
</dbReference>
<dbReference type="InterPro" id="IPR000832">
    <property type="entry name" value="GPCR_2_secretin-like"/>
</dbReference>
<feature type="domain" description="G-protein coupled receptors family 2 profile 1" evidence="11">
    <location>
        <begin position="14"/>
        <end position="95"/>
    </location>
</feature>
<organism evidence="14 15">
    <name type="scientific">Tribolium castaneum</name>
    <name type="common">Red flour beetle</name>
    <dbReference type="NCBI Taxonomy" id="7070"/>
    <lineage>
        <taxon>Eukaryota</taxon>
        <taxon>Metazoa</taxon>
        <taxon>Ecdysozoa</taxon>
        <taxon>Arthropoda</taxon>
        <taxon>Hexapoda</taxon>
        <taxon>Insecta</taxon>
        <taxon>Pterygota</taxon>
        <taxon>Neoptera</taxon>
        <taxon>Endopterygota</taxon>
        <taxon>Coleoptera</taxon>
        <taxon>Polyphaga</taxon>
        <taxon>Cucujiformia</taxon>
        <taxon>Tenebrionidae</taxon>
        <taxon>Tenebrionidae incertae sedis</taxon>
        <taxon>Tribolium</taxon>
    </lineage>
</organism>
<comment type="subcellular location">
    <subcellularLocation>
        <location evidence="1">Cell membrane</location>
        <topology evidence="1">Multi-pass membrane protein</topology>
    </subcellularLocation>
</comment>
<keyword evidence="9" id="KW-0807">Transducer</keyword>
<dbReference type="GeneID" id="103312672"/>
<dbReference type="KEGG" id="tca:103312672"/>
<dbReference type="GO" id="GO:0007188">
    <property type="term" value="P:adenylate cyclase-modulating G protein-coupled receptor signaling pathway"/>
    <property type="evidence" value="ECO:0000318"/>
    <property type="project" value="GO_Central"/>
</dbReference>
<dbReference type="HOGENOM" id="CLU_002753_4_2_1"/>
<dbReference type="GO" id="GO:0007166">
    <property type="term" value="P:cell surface receptor signaling pathway"/>
    <property type="evidence" value="ECO:0007669"/>
    <property type="project" value="InterPro"/>
</dbReference>
<evidence type="ECO:0000256" key="1">
    <source>
        <dbReference type="ARBA" id="ARBA00004651"/>
    </source>
</evidence>
<dbReference type="SMR" id="D1ZZU7"/>
<dbReference type="InParanoid" id="D1ZZU7"/>
<dbReference type="Proteomes" id="UP000007266">
    <property type="component" value="Linkage group 4"/>
</dbReference>
<evidence type="ECO:0000256" key="8">
    <source>
        <dbReference type="ARBA" id="ARBA00023170"/>
    </source>
</evidence>
<dbReference type="SMART" id="SM00008">
    <property type="entry name" value="HormR"/>
    <property type="match status" value="1"/>
</dbReference>
<reference evidence="14 15" key="1">
    <citation type="journal article" date="2008" name="Nature">
        <title>The genome of the model beetle and pest Tribolium castaneum.</title>
        <authorList>
            <consortium name="Tribolium Genome Sequencing Consortium"/>
            <person name="Richards S."/>
            <person name="Gibbs R.A."/>
            <person name="Weinstock G.M."/>
            <person name="Brown S.J."/>
            <person name="Denell R."/>
            <person name="Beeman R.W."/>
            <person name="Gibbs R."/>
            <person name="Beeman R.W."/>
            <person name="Brown S.J."/>
            <person name="Bucher G."/>
            <person name="Friedrich M."/>
            <person name="Grimmelikhuijzen C.J."/>
            <person name="Klingler M."/>
            <person name="Lorenzen M."/>
            <person name="Richards S."/>
            <person name="Roth S."/>
            <person name="Schroder R."/>
            <person name="Tautz D."/>
            <person name="Zdobnov E.M."/>
            <person name="Muzny D."/>
            <person name="Gibbs R.A."/>
            <person name="Weinstock G.M."/>
            <person name="Attaway T."/>
            <person name="Bell S."/>
            <person name="Buhay C.J."/>
            <person name="Chandrabose M.N."/>
            <person name="Chavez D."/>
            <person name="Clerk-Blankenburg K.P."/>
            <person name="Cree A."/>
            <person name="Dao M."/>
            <person name="Davis C."/>
            <person name="Chacko J."/>
            <person name="Dinh H."/>
            <person name="Dugan-Rocha S."/>
            <person name="Fowler G."/>
            <person name="Garner T.T."/>
            <person name="Garnes J."/>
            <person name="Gnirke A."/>
            <person name="Hawes A."/>
            <person name="Hernandez J."/>
            <person name="Hines S."/>
            <person name="Holder M."/>
            <person name="Hume J."/>
            <person name="Jhangiani S.N."/>
            <person name="Joshi V."/>
            <person name="Khan Z.M."/>
            <person name="Jackson L."/>
            <person name="Kovar C."/>
            <person name="Kowis A."/>
            <person name="Lee S."/>
            <person name="Lewis L.R."/>
            <person name="Margolis J."/>
            <person name="Morgan M."/>
            <person name="Nazareth L.V."/>
            <person name="Nguyen N."/>
            <person name="Okwuonu G."/>
            <person name="Parker D."/>
            <person name="Richards S."/>
            <person name="Ruiz S.J."/>
            <person name="Santibanez J."/>
            <person name="Savard J."/>
            <person name="Scherer S.E."/>
            <person name="Schneider B."/>
            <person name="Sodergren E."/>
            <person name="Tautz D."/>
            <person name="Vattahil S."/>
            <person name="Villasana D."/>
            <person name="White C.S."/>
            <person name="Wright R."/>
            <person name="Park Y."/>
            <person name="Beeman R.W."/>
            <person name="Lord J."/>
            <person name="Oppert B."/>
            <person name="Lorenzen M."/>
            <person name="Brown S."/>
            <person name="Wang L."/>
            <person name="Savard J."/>
            <person name="Tautz D."/>
            <person name="Richards S."/>
            <person name="Weinstock G."/>
            <person name="Gibbs R.A."/>
            <person name="Liu Y."/>
            <person name="Worley K."/>
            <person name="Weinstock G."/>
            <person name="Elsik C.G."/>
            <person name="Reese J.T."/>
            <person name="Elhaik E."/>
            <person name="Landan G."/>
            <person name="Graur D."/>
            <person name="Arensburger P."/>
            <person name="Atkinson P."/>
            <person name="Beeman R.W."/>
            <person name="Beidler J."/>
            <person name="Brown S.J."/>
            <person name="Demuth J.P."/>
            <person name="Drury D.W."/>
            <person name="Du Y.Z."/>
            <person name="Fujiwara H."/>
            <person name="Lorenzen M."/>
            <person name="Maselli V."/>
            <person name="Osanai M."/>
            <person name="Park Y."/>
            <person name="Robertson H.M."/>
            <person name="Tu Z."/>
            <person name="Wang J.J."/>
            <person name="Wang S."/>
            <person name="Richards S."/>
            <person name="Song H."/>
            <person name="Zhang L."/>
            <person name="Sodergren E."/>
            <person name="Werner D."/>
            <person name="Stanke M."/>
            <person name="Morgenstern B."/>
            <person name="Solovyev V."/>
            <person name="Kosarev P."/>
            <person name="Brown G."/>
            <person name="Chen H.C."/>
            <person name="Ermolaeva O."/>
            <person name="Hlavina W."/>
            <person name="Kapustin Y."/>
            <person name="Kiryutin B."/>
            <person name="Kitts P."/>
            <person name="Maglott D."/>
            <person name="Pruitt K."/>
            <person name="Sapojnikov V."/>
            <person name="Souvorov A."/>
            <person name="Mackey A.J."/>
            <person name="Waterhouse R.M."/>
            <person name="Wyder S."/>
            <person name="Zdobnov E.M."/>
            <person name="Zdobnov E.M."/>
            <person name="Wyder S."/>
            <person name="Kriventseva E.V."/>
            <person name="Kadowaki T."/>
            <person name="Bork P."/>
            <person name="Aranda M."/>
            <person name="Bao R."/>
            <person name="Beermann A."/>
            <person name="Berns N."/>
            <person name="Bolognesi R."/>
            <person name="Bonneton F."/>
            <person name="Bopp D."/>
            <person name="Brown S.J."/>
            <person name="Bucher G."/>
            <person name="Butts T."/>
            <person name="Chaumot A."/>
            <person name="Denell R.E."/>
            <person name="Ferrier D.E."/>
            <person name="Friedrich M."/>
            <person name="Gordon C.M."/>
            <person name="Jindra M."/>
            <person name="Klingler M."/>
            <person name="Lan Q."/>
            <person name="Lattorff H.M."/>
            <person name="Laudet V."/>
            <person name="von Levetsow C."/>
            <person name="Liu Z."/>
            <person name="Lutz R."/>
            <person name="Lynch J.A."/>
            <person name="da Fonseca R.N."/>
            <person name="Posnien N."/>
            <person name="Reuter R."/>
            <person name="Roth S."/>
            <person name="Savard J."/>
            <person name="Schinko J.B."/>
            <person name="Schmitt C."/>
            <person name="Schoppmeier M."/>
            <person name="Schroder R."/>
            <person name="Shippy T.D."/>
            <person name="Simonnet F."/>
            <person name="Marques-Souza H."/>
            <person name="Tautz D."/>
            <person name="Tomoyasu Y."/>
            <person name="Trauner J."/>
            <person name="Van der Zee M."/>
            <person name="Vervoort M."/>
            <person name="Wittkopp N."/>
            <person name="Wimmer E.A."/>
            <person name="Yang X."/>
            <person name="Jones A.K."/>
            <person name="Sattelle D.B."/>
            <person name="Ebert P.R."/>
            <person name="Nelson D."/>
            <person name="Scott J.G."/>
            <person name="Beeman R.W."/>
            <person name="Muthukrishnan S."/>
            <person name="Kramer K.J."/>
            <person name="Arakane Y."/>
            <person name="Beeman R.W."/>
            <person name="Zhu Q."/>
            <person name="Hogenkamp D."/>
            <person name="Dixit R."/>
            <person name="Oppert B."/>
            <person name="Jiang H."/>
            <person name="Zou Z."/>
            <person name="Marshall J."/>
            <person name="Elpidina E."/>
            <person name="Vinokurov K."/>
            <person name="Oppert C."/>
            <person name="Zou Z."/>
            <person name="Evans J."/>
            <person name="Lu Z."/>
            <person name="Zhao P."/>
            <person name="Sumathipala N."/>
            <person name="Altincicek B."/>
            <person name="Vilcinskas A."/>
            <person name="Williams M."/>
            <person name="Hultmark D."/>
            <person name="Hetru C."/>
            <person name="Jiang H."/>
            <person name="Grimmelikhuijzen C.J."/>
            <person name="Hauser F."/>
            <person name="Cazzamali G."/>
            <person name="Williamson M."/>
            <person name="Park Y."/>
            <person name="Li B."/>
            <person name="Tanaka Y."/>
            <person name="Predel R."/>
            <person name="Neupert S."/>
            <person name="Schachtner J."/>
            <person name="Verleyen P."/>
            <person name="Raible F."/>
            <person name="Bork P."/>
            <person name="Friedrich M."/>
            <person name="Walden K.K."/>
            <person name="Robertson H.M."/>
            <person name="Angeli S."/>
            <person name="Foret S."/>
            <person name="Bucher G."/>
            <person name="Schuetz S."/>
            <person name="Maleszka R."/>
            <person name="Wimmer E.A."/>
            <person name="Beeman R.W."/>
            <person name="Lorenzen M."/>
            <person name="Tomoyasu Y."/>
            <person name="Miller S.C."/>
            <person name="Grossmann D."/>
            <person name="Bucher G."/>
        </authorList>
    </citation>
    <scope>NUCLEOTIDE SEQUENCE [LARGE SCALE GENOMIC DNA]</scope>
    <source>
        <strain evidence="14 15">Georgia GA2</strain>
    </source>
</reference>
<dbReference type="OrthoDB" id="16753at2759"/>
<dbReference type="FunFam" id="1.20.1070.10:FF:000527">
    <property type="entry name" value="Parathyroid hormone/parathyroid hormone-related peptide receptor"/>
    <property type="match status" value="1"/>
</dbReference>
<keyword evidence="5 10" id="KW-1133">Transmembrane helix</keyword>
<feature type="domain" description="G-protein coupled receptors family 2 profile 2" evidence="12">
    <location>
        <begin position="118"/>
        <end position="384"/>
    </location>
</feature>
<evidence type="ECO:0000313" key="13">
    <source>
        <dbReference type="EMBL" id="AHF20216.1"/>
    </source>
</evidence>
<dbReference type="GO" id="GO:0017046">
    <property type="term" value="F:peptide hormone binding"/>
    <property type="evidence" value="ECO:0000318"/>
    <property type="project" value="GO_Central"/>
</dbReference>
<protein>
    <submittedName>
        <fullName evidence="14">PDF receptor-like Protein</fullName>
    </submittedName>
    <submittedName>
        <fullName evidence="13">Parathyroid hormone receptor like 1</fullName>
    </submittedName>
</protein>
<dbReference type="Pfam" id="PF00002">
    <property type="entry name" value="7tm_2"/>
    <property type="match status" value="1"/>
</dbReference>
<dbReference type="Pfam" id="PF02793">
    <property type="entry name" value="HRM"/>
    <property type="match status" value="1"/>
</dbReference>
<keyword evidence="6" id="KW-0297">G-protein coupled receptor</keyword>
<keyword evidence="3" id="KW-1003">Cell membrane</keyword>
<dbReference type="OMA" id="YWEMQKA"/>
<evidence type="ECO:0000256" key="9">
    <source>
        <dbReference type="ARBA" id="ARBA00023224"/>
    </source>
</evidence>
<dbReference type="PRINTS" id="PR00249">
    <property type="entry name" value="GPCRSECRETIN"/>
</dbReference>
<keyword evidence="15" id="KW-1185">Reference proteome</keyword>
<dbReference type="EMBL" id="KF922650">
    <property type="protein sequence ID" value="AHF20216.1"/>
    <property type="molecule type" value="Genomic_DNA"/>
</dbReference>
<dbReference type="SUPFAM" id="SSF111418">
    <property type="entry name" value="Hormone receptor domain"/>
    <property type="match status" value="1"/>
</dbReference>
<name>D1ZZU7_TRICA</name>
<evidence type="ECO:0000256" key="6">
    <source>
        <dbReference type="ARBA" id="ARBA00023040"/>
    </source>
</evidence>
<feature type="transmembrane region" description="Helical" evidence="10">
    <location>
        <begin position="125"/>
        <end position="141"/>
    </location>
</feature>
<dbReference type="PROSITE" id="PS50227">
    <property type="entry name" value="G_PROTEIN_RECEP_F2_3"/>
    <property type="match status" value="1"/>
</dbReference>
<feature type="transmembrane region" description="Helical" evidence="10">
    <location>
        <begin position="199"/>
        <end position="221"/>
    </location>
</feature>
<evidence type="ECO:0000259" key="12">
    <source>
        <dbReference type="PROSITE" id="PS50261"/>
    </source>
</evidence>
<dbReference type="PROSITE" id="PS50261">
    <property type="entry name" value="G_PROTEIN_RECEP_F2_4"/>
    <property type="match status" value="1"/>
</dbReference>
<dbReference type="InterPro" id="IPR001879">
    <property type="entry name" value="GPCR_2_extracellular_dom"/>
</dbReference>
<feature type="transmembrane region" description="Helical" evidence="10">
    <location>
        <begin position="242"/>
        <end position="261"/>
    </location>
</feature>
<evidence type="ECO:0000256" key="10">
    <source>
        <dbReference type="SAM" id="Phobius"/>
    </source>
</evidence>
<keyword evidence="8 14" id="KW-0675">Receptor</keyword>
<evidence type="ECO:0000256" key="3">
    <source>
        <dbReference type="ARBA" id="ARBA00022475"/>
    </source>
</evidence>
<keyword evidence="4 10" id="KW-0812">Transmembrane</keyword>
<dbReference type="Gene3D" id="1.20.1070.10">
    <property type="entry name" value="Rhodopsin 7-helix transmembrane proteins"/>
    <property type="match status" value="1"/>
</dbReference>
<dbReference type="GO" id="GO:0008528">
    <property type="term" value="F:G protein-coupled peptide receptor activity"/>
    <property type="evidence" value="ECO:0000318"/>
    <property type="project" value="GO_Central"/>
</dbReference>
<sequence>MSEFQDILNTAKRKCYASKTTEIITGKFCELIFDDILCWPPTPAGLLANQSCSNEYIKWTRNNYATRQCDSDGQWFIPENSTESWTNYSQCGNISEFYPILDDSLRNHTLYNKWLPIIKNITQCGYILSTVSLIISLFVFIRIKRLHCARNKLHIHLFASFVMRALMSLIKDGLFIEGTALPHEIIQINGKLVYNKTNFSWVCKAIISLWNYFIISNYMFLLMEGAYLHNLLFLKLLSENGVVIYYSLGWGIPLLFIIPWIVLKAGNENIYCWTTKSSKFIAMLIDVPIGLTVVINFILFTIIVRILFVKLTSMYIQQRWTKYQKLIRAILILVPLFGIPYTISFVLSFYALEDQTFEIMWLFFDQTFTAFQGLFASLVYCLLNSEVQMEIMRKYNSFKDRNREFKRRSRTISHTQQIPLTEELQEMPHNAGIKDQLCINKTSDYF</sequence>
<evidence type="ECO:0000256" key="5">
    <source>
        <dbReference type="ARBA" id="ARBA00022989"/>
    </source>
</evidence>
<comment type="similarity">
    <text evidence="2">Belongs to the G-protein coupled receptor 2 family.</text>
</comment>
<keyword evidence="7 10" id="KW-0472">Membrane</keyword>
<reference evidence="14 15" key="2">
    <citation type="journal article" date="2010" name="Nucleic Acids Res.">
        <title>BeetleBase in 2010: revisions to provide comprehensive genomic information for Tribolium castaneum.</title>
        <authorList>
            <person name="Kim H.S."/>
            <person name="Murphy T."/>
            <person name="Xia J."/>
            <person name="Caragea D."/>
            <person name="Park Y."/>
            <person name="Beeman R.W."/>
            <person name="Lorenzen M.D."/>
            <person name="Butcher S."/>
            <person name="Manak J.R."/>
            <person name="Brown S.J."/>
        </authorList>
    </citation>
    <scope>GENOME REANNOTATION</scope>
    <source>
        <strain evidence="14 15">Georgia GA2</strain>
    </source>
</reference>
<dbReference type="STRING" id="7070.D1ZZU7"/>
<gene>
    <name evidence="14" type="primary">AUGUSTUS-3.0.2_08110</name>
    <name evidence="13" type="synonym">pthrl1</name>
    <name evidence="14" type="ORF">TcasGA2_TC008110</name>
</gene>
<dbReference type="InterPro" id="IPR050332">
    <property type="entry name" value="GPCR_2"/>
</dbReference>
<feature type="transmembrane region" description="Helical" evidence="10">
    <location>
        <begin position="329"/>
        <end position="351"/>
    </location>
</feature>
<feature type="transmembrane region" description="Helical" evidence="10">
    <location>
        <begin position="363"/>
        <end position="383"/>
    </location>
</feature>
<dbReference type="AlphaFoldDB" id="D1ZZU7"/>
<dbReference type="eggNOG" id="KOG4564">
    <property type="taxonomic scope" value="Eukaryota"/>
</dbReference>
<evidence type="ECO:0000259" key="11">
    <source>
        <dbReference type="PROSITE" id="PS50227"/>
    </source>
</evidence>
<dbReference type="SUPFAM" id="SSF81321">
    <property type="entry name" value="Family A G protein-coupled receptor-like"/>
    <property type="match status" value="1"/>
</dbReference>
<feature type="transmembrane region" description="Helical" evidence="10">
    <location>
        <begin position="281"/>
        <end position="308"/>
    </location>
</feature>
<accession>D1ZZU7</accession>
<evidence type="ECO:0000313" key="15">
    <source>
        <dbReference type="Proteomes" id="UP000007266"/>
    </source>
</evidence>
<evidence type="ECO:0000313" key="14">
    <source>
        <dbReference type="EMBL" id="EFA02886.1"/>
    </source>
</evidence>
<reference evidence="13" key="3">
    <citation type="submission" date="2013-12" db="EMBL/GenBank/DDBJ databases">
        <title>Identification and characterization of two novel parathyroid hormone receptor like (PTHRL) in the red flour beetle Tribolium castaneum.</title>
        <authorList>
            <person name="Sang M."/>
            <person name="Li C."/>
            <person name="Li B."/>
        </authorList>
    </citation>
    <scope>NUCLEOTIDE SEQUENCE</scope>
</reference>
<feature type="transmembrane region" description="Helical" evidence="10">
    <location>
        <begin position="153"/>
        <end position="170"/>
    </location>
</feature>
<dbReference type="Gene3D" id="4.10.1240.10">
    <property type="entry name" value="GPCR, family 2, extracellular hormone receptor domain"/>
    <property type="match status" value="1"/>
</dbReference>
<proteinExistence type="inferred from homology"/>
<dbReference type="InterPro" id="IPR036445">
    <property type="entry name" value="GPCR_2_extracell_dom_sf"/>
</dbReference>
<dbReference type="GO" id="GO:0005886">
    <property type="term" value="C:plasma membrane"/>
    <property type="evidence" value="ECO:0000318"/>
    <property type="project" value="GO_Central"/>
</dbReference>
<evidence type="ECO:0000256" key="2">
    <source>
        <dbReference type="ARBA" id="ARBA00005314"/>
    </source>
</evidence>
<dbReference type="PANTHER" id="PTHR45620">
    <property type="entry name" value="PDF RECEPTOR-LIKE PROTEIN-RELATED"/>
    <property type="match status" value="1"/>
</dbReference>
<dbReference type="PANTHER" id="PTHR45620:SF1">
    <property type="entry name" value="G-PROTEIN COUPLED RECEPTORS FAMILY 2 PROFILE 2 DOMAIN-CONTAINING PROTEIN"/>
    <property type="match status" value="1"/>
</dbReference>
<reference evidence="14" key="4">
    <citation type="submission" date="2014-11" db="EMBL/GenBank/DDBJ databases">
        <title>Tools and pipelines for BioNano data: molecule assembly pipeline and FASTA super scaffolding tool.</title>
        <authorList>
            <person name="Shelton J.M."/>
            <person name="Herndon N."/>
            <person name="Coleman C."/>
            <person name="Lu N."/>
            <person name="Brown S.J."/>
        </authorList>
    </citation>
    <scope>NUCLEOTIDE SEQUENCE</scope>
    <source>
        <strain evidence="14">Georgia GA2</strain>
    </source>
</reference>